<evidence type="ECO:0000256" key="6">
    <source>
        <dbReference type="ARBA" id="ARBA00022842"/>
    </source>
</evidence>
<dbReference type="Gene3D" id="3.90.190.20">
    <property type="entry name" value="Mur ligase, C-terminal domain"/>
    <property type="match status" value="1"/>
</dbReference>
<dbReference type="EMBL" id="BRYB01002364">
    <property type="protein sequence ID" value="GMI43794.1"/>
    <property type="molecule type" value="Genomic_DNA"/>
</dbReference>
<evidence type="ECO:0000256" key="1">
    <source>
        <dbReference type="ARBA" id="ARBA00008276"/>
    </source>
</evidence>
<gene>
    <name evidence="9" type="ORF">TeGR_g8728</name>
</gene>
<evidence type="ECO:0000259" key="8">
    <source>
        <dbReference type="Pfam" id="PF02875"/>
    </source>
</evidence>
<dbReference type="NCBIfam" id="TIGR01499">
    <property type="entry name" value="folC"/>
    <property type="match status" value="1"/>
</dbReference>
<dbReference type="Pfam" id="PF02875">
    <property type="entry name" value="Mur_ligase_C"/>
    <property type="match status" value="1"/>
</dbReference>
<keyword evidence="6" id="KW-0460">Magnesium</keyword>
<evidence type="ECO:0000256" key="2">
    <source>
        <dbReference type="ARBA" id="ARBA00022598"/>
    </source>
</evidence>
<dbReference type="SUPFAM" id="SSF53244">
    <property type="entry name" value="MurD-like peptide ligases, peptide-binding domain"/>
    <property type="match status" value="1"/>
</dbReference>
<keyword evidence="10" id="KW-1185">Reference proteome</keyword>
<dbReference type="SUPFAM" id="SSF53623">
    <property type="entry name" value="MurD-like peptide ligases, catalytic domain"/>
    <property type="match status" value="1"/>
</dbReference>
<dbReference type="InterPro" id="IPR001645">
    <property type="entry name" value="Folylpolyglutamate_synth"/>
</dbReference>
<dbReference type="PANTHER" id="PTHR11136">
    <property type="entry name" value="FOLYLPOLYGLUTAMATE SYNTHASE-RELATED"/>
    <property type="match status" value="1"/>
</dbReference>
<keyword evidence="4" id="KW-0547">Nucleotide-binding</keyword>
<feature type="compositionally biased region" description="Basic and acidic residues" evidence="7">
    <location>
        <begin position="462"/>
        <end position="473"/>
    </location>
</feature>
<keyword evidence="5" id="KW-0067">ATP-binding</keyword>
<dbReference type="Gene3D" id="3.40.1190.10">
    <property type="entry name" value="Mur-like, catalytic domain"/>
    <property type="match status" value="1"/>
</dbReference>
<evidence type="ECO:0000256" key="4">
    <source>
        <dbReference type="ARBA" id="ARBA00022741"/>
    </source>
</evidence>
<keyword evidence="3" id="KW-0479">Metal-binding</keyword>
<keyword evidence="2" id="KW-0436">Ligase</keyword>
<dbReference type="Proteomes" id="UP001165060">
    <property type="component" value="Unassembled WGS sequence"/>
</dbReference>
<evidence type="ECO:0000313" key="10">
    <source>
        <dbReference type="Proteomes" id="UP001165060"/>
    </source>
</evidence>
<evidence type="ECO:0000256" key="3">
    <source>
        <dbReference type="ARBA" id="ARBA00022723"/>
    </source>
</evidence>
<comment type="caution">
    <text evidence="9">The sequence shown here is derived from an EMBL/GenBank/DDBJ whole genome shotgun (WGS) entry which is preliminary data.</text>
</comment>
<sequence>MPSRTPYEKLVRRLYRTNLYNPVKLGLHNIQALLEALDSPYLRPRSPPVGSSPTPVIHIAGTNGKGSVAYKVAGALTASGLRTGLFVSPHVASFRERAQVDFEPMPEEAVAELLPRVFGTCRLRGLPCTFFELTTALALEHFREERVDMIVLETGLGGRLDSTNAVPSDVQVVTSIGLEHTRILGDTVELIAREKGGIFKEGCPALVGPDCPHGTLEEQAGEVGALYRTLEGVLPAADWEDFAKYDPAEARRKDYDSQNRDIAAAALRLLQGTPAFKASAAAAKHPLTSSSVSAGVSRRPPCRFELVPHSPASSPAILDVAHNPPAMDMLFRKLRDAYPPPRKLKVVVGMSSDKDIALAAATILARVAPEDVYLCEAAHPRAASVGQILAAAPALRAASLAGANGVHEQALRAREAAEGEGAVLVCCGSVFIMAECRRALGYDEPRDSDYIAKEAGAGIRKDMQEHFGDRELSDTDEDGDKDDREMDELAMRAVAKKHKKS</sequence>
<dbReference type="InterPro" id="IPR036565">
    <property type="entry name" value="Mur-like_cat_sf"/>
</dbReference>
<feature type="domain" description="Mur ligase C-terminal" evidence="8">
    <location>
        <begin position="303"/>
        <end position="429"/>
    </location>
</feature>
<reference evidence="9 10" key="1">
    <citation type="journal article" date="2023" name="Commun. Biol.">
        <title>Genome analysis of Parmales, the sister group of diatoms, reveals the evolutionary specialization of diatoms from phago-mixotrophs to photoautotrophs.</title>
        <authorList>
            <person name="Ban H."/>
            <person name="Sato S."/>
            <person name="Yoshikawa S."/>
            <person name="Yamada K."/>
            <person name="Nakamura Y."/>
            <person name="Ichinomiya M."/>
            <person name="Sato N."/>
            <person name="Blanc-Mathieu R."/>
            <person name="Endo H."/>
            <person name="Kuwata A."/>
            <person name="Ogata H."/>
        </authorList>
    </citation>
    <scope>NUCLEOTIDE SEQUENCE [LARGE SCALE GENOMIC DNA]</scope>
</reference>
<dbReference type="PANTHER" id="PTHR11136:SF0">
    <property type="entry name" value="DIHYDROFOLATE SYNTHETASE-RELATED"/>
    <property type="match status" value="1"/>
</dbReference>
<dbReference type="InterPro" id="IPR036615">
    <property type="entry name" value="Mur_ligase_C_dom_sf"/>
</dbReference>
<name>A0ABQ6N9R6_9STRA</name>
<dbReference type="InterPro" id="IPR004101">
    <property type="entry name" value="Mur_ligase_C"/>
</dbReference>
<evidence type="ECO:0000313" key="9">
    <source>
        <dbReference type="EMBL" id="GMI43794.1"/>
    </source>
</evidence>
<proteinExistence type="inferred from homology"/>
<evidence type="ECO:0000256" key="7">
    <source>
        <dbReference type="SAM" id="MobiDB-lite"/>
    </source>
</evidence>
<feature type="region of interest" description="Disordered" evidence="7">
    <location>
        <begin position="462"/>
        <end position="483"/>
    </location>
</feature>
<evidence type="ECO:0000256" key="5">
    <source>
        <dbReference type="ARBA" id="ARBA00022840"/>
    </source>
</evidence>
<accession>A0ABQ6N9R6</accession>
<protein>
    <recommendedName>
        <fullName evidence="8">Mur ligase C-terminal domain-containing protein</fullName>
    </recommendedName>
</protein>
<organism evidence="9 10">
    <name type="scientific">Tetraparma gracilis</name>
    <dbReference type="NCBI Taxonomy" id="2962635"/>
    <lineage>
        <taxon>Eukaryota</taxon>
        <taxon>Sar</taxon>
        <taxon>Stramenopiles</taxon>
        <taxon>Ochrophyta</taxon>
        <taxon>Bolidophyceae</taxon>
        <taxon>Parmales</taxon>
        <taxon>Triparmaceae</taxon>
        <taxon>Tetraparma</taxon>
    </lineage>
</organism>
<comment type="similarity">
    <text evidence="1">Belongs to the folylpolyglutamate synthase family.</text>
</comment>